<evidence type="ECO:0000313" key="3">
    <source>
        <dbReference type="EMBL" id="KAK4780838.1"/>
    </source>
</evidence>
<keyword evidence="4" id="KW-1185">Reference proteome</keyword>
<dbReference type="PANTHER" id="PTHR47926:SF490">
    <property type="entry name" value="REPEAT-LIKE SUPERFAMILY PROTEIN, PUTATIVE-RELATED"/>
    <property type="match status" value="1"/>
</dbReference>
<dbReference type="NCBIfam" id="TIGR00756">
    <property type="entry name" value="PPR"/>
    <property type="match status" value="3"/>
</dbReference>
<dbReference type="PROSITE" id="PS51375">
    <property type="entry name" value="PPR"/>
    <property type="match status" value="4"/>
</dbReference>
<evidence type="ECO:0000313" key="4">
    <source>
        <dbReference type="Proteomes" id="UP001345219"/>
    </source>
</evidence>
<dbReference type="AlphaFoldDB" id="A0AAN7L253"/>
<sequence length="584" mass="64293">MLGGQARAWRQLRWRSPPLVMKRLPLVSVLEHRFSVDGLAYDYVSLLGSCTRAVEASQVHGRLFKTGLQDDSFLQSKLMSSSIGDIHYAVSIFNRIRYPNLFMFNTIIRGYSASGVPGRGLLVFNHLRLNGIPPDQFSFITVLKCCSRSAAVMFGRGVHGVALRSGHAFFVDVRNALLHFYGACGEVGCARFLFDENPERNDAVSWNTMMGGYLNASQPCAVIDLFWLMPDSSLNFSASTLLCVLRAACDLWNLMGVESLHGHCIKIGLSIKPNLASALIDSYARLGSIHSGRHVFDEISPRDVALWNCLIHWYAKIGMLEEAVSLLYSMELEQLAPDSSTIAGLLSCCAALGSLTIGCRIHDYLQKQGTLLTDAITGTALIDMYAKCGILDRAVEVFDQIRDKDVWSWTAMISSHGNHGNAKDAIALFFKMEEEGFRPNEVTLLAVLSACSHGGLVMEAMGCFKNMVLKYALSPKVEHYGCLIDLLGRAGMLDEAYHLIESLPIKADSMAWRALLAACRVYGDVELGERTQQVLLERFKEHPADFILLCGAYATAGTHASDSVMDAVAEEKSSKEAGWSSIEM</sequence>
<feature type="repeat" description="PPR" evidence="2">
    <location>
        <begin position="405"/>
        <end position="439"/>
    </location>
</feature>
<name>A0AAN7L253_9MYRT</name>
<gene>
    <name evidence="3" type="ORF">SAY87_016944</name>
</gene>
<dbReference type="GO" id="GO:0003723">
    <property type="term" value="F:RNA binding"/>
    <property type="evidence" value="ECO:0007669"/>
    <property type="project" value="InterPro"/>
</dbReference>
<comment type="caution">
    <text evidence="3">The sequence shown here is derived from an EMBL/GenBank/DDBJ whole genome shotgun (WGS) entry which is preliminary data.</text>
</comment>
<evidence type="ECO:0008006" key="5">
    <source>
        <dbReference type="Google" id="ProtNLM"/>
    </source>
</evidence>
<proteinExistence type="predicted"/>
<dbReference type="Pfam" id="PF01535">
    <property type="entry name" value="PPR"/>
    <property type="match status" value="3"/>
</dbReference>
<dbReference type="Gene3D" id="1.25.40.10">
    <property type="entry name" value="Tetratricopeptide repeat domain"/>
    <property type="match status" value="4"/>
</dbReference>
<dbReference type="EMBL" id="JAXIOK010000001">
    <property type="protein sequence ID" value="KAK4780838.1"/>
    <property type="molecule type" value="Genomic_DNA"/>
</dbReference>
<organism evidence="3 4">
    <name type="scientific">Trapa incisa</name>
    <dbReference type="NCBI Taxonomy" id="236973"/>
    <lineage>
        <taxon>Eukaryota</taxon>
        <taxon>Viridiplantae</taxon>
        <taxon>Streptophyta</taxon>
        <taxon>Embryophyta</taxon>
        <taxon>Tracheophyta</taxon>
        <taxon>Spermatophyta</taxon>
        <taxon>Magnoliopsida</taxon>
        <taxon>eudicotyledons</taxon>
        <taxon>Gunneridae</taxon>
        <taxon>Pentapetalae</taxon>
        <taxon>rosids</taxon>
        <taxon>malvids</taxon>
        <taxon>Myrtales</taxon>
        <taxon>Lythraceae</taxon>
        <taxon>Trapa</taxon>
    </lineage>
</organism>
<dbReference type="FunFam" id="1.25.40.10:FF:000090">
    <property type="entry name" value="Pentatricopeptide repeat-containing protein, chloroplastic"/>
    <property type="match status" value="1"/>
</dbReference>
<dbReference type="PANTHER" id="PTHR47926">
    <property type="entry name" value="PENTATRICOPEPTIDE REPEAT-CONTAINING PROTEIN"/>
    <property type="match status" value="1"/>
</dbReference>
<reference evidence="3 4" key="1">
    <citation type="journal article" date="2023" name="Hortic Res">
        <title>Pangenome of water caltrop reveals structural variations and asymmetric subgenome divergence after allopolyploidization.</title>
        <authorList>
            <person name="Zhang X."/>
            <person name="Chen Y."/>
            <person name="Wang L."/>
            <person name="Yuan Y."/>
            <person name="Fang M."/>
            <person name="Shi L."/>
            <person name="Lu R."/>
            <person name="Comes H.P."/>
            <person name="Ma Y."/>
            <person name="Chen Y."/>
            <person name="Huang G."/>
            <person name="Zhou Y."/>
            <person name="Zheng Z."/>
            <person name="Qiu Y."/>
        </authorList>
    </citation>
    <scope>NUCLEOTIDE SEQUENCE [LARGE SCALE GENOMIC DNA]</scope>
    <source>
        <tissue evidence="3">Roots</tissue>
    </source>
</reference>
<evidence type="ECO:0000256" key="2">
    <source>
        <dbReference type="PROSITE-ProRule" id="PRU00708"/>
    </source>
</evidence>
<feature type="repeat" description="PPR" evidence="2">
    <location>
        <begin position="303"/>
        <end position="337"/>
    </location>
</feature>
<dbReference type="InterPro" id="IPR011990">
    <property type="entry name" value="TPR-like_helical_dom_sf"/>
</dbReference>
<protein>
    <recommendedName>
        <fullName evidence="5">Pentatricopeptide repeat-containing protein</fullName>
    </recommendedName>
</protein>
<dbReference type="Pfam" id="PF13041">
    <property type="entry name" value="PPR_2"/>
    <property type="match status" value="2"/>
</dbReference>
<evidence type="ECO:0000256" key="1">
    <source>
        <dbReference type="ARBA" id="ARBA00022737"/>
    </source>
</evidence>
<dbReference type="InterPro" id="IPR046960">
    <property type="entry name" value="PPR_At4g14850-like_plant"/>
</dbReference>
<dbReference type="InterPro" id="IPR002885">
    <property type="entry name" value="PPR_rpt"/>
</dbReference>
<feature type="repeat" description="PPR" evidence="2">
    <location>
        <begin position="374"/>
        <end position="404"/>
    </location>
</feature>
<dbReference type="GO" id="GO:0009451">
    <property type="term" value="P:RNA modification"/>
    <property type="evidence" value="ECO:0007669"/>
    <property type="project" value="InterPro"/>
</dbReference>
<dbReference type="Proteomes" id="UP001345219">
    <property type="component" value="Chromosome 13"/>
</dbReference>
<keyword evidence="1" id="KW-0677">Repeat</keyword>
<feature type="repeat" description="PPR" evidence="2">
    <location>
        <begin position="100"/>
        <end position="134"/>
    </location>
</feature>
<accession>A0AAN7L253</accession>